<dbReference type="Pfam" id="PF21352">
    <property type="entry name" value="Zn_ribbon_Thio2"/>
    <property type="match status" value="1"/>
</dbReference>
<evidence type="ECO:0000256" key="6">
    <source>
        <dbReference type="ARBA" id="ARBA00023284"/>
    </source>
</evidence>
<dbReference type="InterPro" id="IPR017937">
    <property type="entry name" value="Thioredoxin_CS"/>
</dbReference>
<evidence type="ECO:0000256" key="7">
    <source>
        <dbReference type="NCBIfam" id="TIGR01068"/>
    </source>
</evidence>
<dbReference type="EMBL" id="JAQQLF010000004">
    <property type="protein sequence ID" value="MDC7716228.1"/>
    <property type="molecule type" value="Genomic_DNA"/>
</dbReference>
<feature type="domain" description="Thioredoxin" evidence="8">
    <location>
        <begin position="14"/>
        <end position="146"/>
    </location>
</feature>
<name>A0ABT5IUI3_9NEIS</name>
<dbReference type="NCBIfam" id="TIGR01068">
    <property type="entry name" value="thioredoxin"/>
    <property type="match status" value="1"/>
</dbReference>
<evidence type="ECO:0000256" key="2">
    <source>
        <dbReference type="ARBA" id="ARBA00022448"/>
    </source>
</evidence>
<accession>A0ABT5IUI3</accession>
<dbReference type="Pfam" id="PF00085">
    <property type="entry name" value="Thioredoxin"/>
    <property type="match status" value="1"/>
</dbReference>
<protein>
    <recommendedName>
        <fullName evidence="7">Thioredoxin</fullName>
    </recommendedName>
</protein>
<dbReference type="PRINTS" id="PR00421">
    <property type="entry name" value="THIOREDOXIN"/>
</dbReference>
<proteinExistence type="inferred from homology"/>
<evidence type="ECO:0000256" key="1">
    <source>
        <dbReference type="ARBA" id="ARBA00008987"/>
    </source>
</evidence>
<dbReference type="InterPro" id="IPR049299">
    <property type="entry name" value="Thio2_N"/>
</dbReference>
<dbReference type="Gene3D" id="3.40.30.10">
    <property type="entry name" value="Glutaredoxin"/>
    <property type="match status" value="1"/>
</dbReference>
<comment type="caution">
    <text evidence="9">The sequence shown here is derived from an EMBL/GenBank/DDBJ whole genome shotgun (WGS) entry which is preliminary data.</text>
</comment>
<dbReference type="PANTHER" id="PTHR45663">
    <property type="entry name" value="GEO12009P1"/>
    <property type="match status" value="1"/>
</dbReference>
<dbReference type="PROSITE" id="PS51352">
    <property type="entry name" value="THIOREDOXIN_2"/>
    <property type="match status" value="1"/>
</dbReference>
<keyword evidence="5" id="KW-1015">Disulfide bond</keyword>
<dbReference type="InterPro" id="IPR005746">
    <property type="entry name" value="Thioredoxin"/>
</dbReference>
<dbReference type="Gene3D" id="2.30.30.380">
    <property type="entry name" value="Zn-finger domain of Sec23/24"/>
    <property type="match status" value="1"/>
</dbReference>
<dbReference type="NCBIfam" id="NF008229">
    <property type="entry name" value="PRK10996.1"/>
    <property type="match status" value="1"/>
</dbReference>
<dbReference type="InterPro" id="IPR013766">
    <property type="entry name" value="Thioredoxin_domain"/>
</dbReference>
<gene>
    <name evidence="9" type="primary">trxC</name>
    <name evidence="9" type="ORF">PQU95_03205</name>
</gene>
<dbReference type="CDD" id="cd02947">
    <property type="entry name" value="TRX_family"/>
    <property type="match status" value="1"/>
</dbReference>
<dbReference type="Proteomes" id="UP001219956">
    <property type="component" value="Unassembled WGS sequence"/>
</dbReference>
<keyword evidence="4" id="KW-0249">Electron transport</keyword>
<reference evidence="9 10" key="1">
    <citation type="submission" date="2023-01" db="EMBL/GenBank/DDBJ databases">
        <title>Novel species of the genus Vogesella isolated from rivers.</title>
        <authorList>
            <person name="Lu H."/>
        </authorList>
    </citation>
    <scope>NUCLEOTIDE SEQUENCE [LARGE SCALE GENOMIC DNA]</scope>
    <source>
        <strain evidence="9 10">DC21W</strain>
    </source>
</reference>
<dbReference type="InterPro" id="IPR036249">
    <property type="entry name" value="Thioredoxin-like_sf"/>
</dbReference>
<evidence type="ECO:0000259" key="8">
    <source>
        <dbReference type="PROSITE" id="PS51352"/>
    </source>
</evidence>
<evidence type="ECO:0000313" key="10">
    <source>
        <dbReference type="Proteomes" id="UP001219956"/>
    </source>
</evidence>
<evidence type="ECO:0000313" key="9">
    <source>
        <dbReference type="EMBL" id="MDC7716228.1"/>
    </source>
</evidence>
<evidence type="ECO:0000256" key="5">
    <source>
        <dbReference type="ARBA" id="ARBA00023157"/>
    </source>
</evidence>
<organism evidence="9 10">
    <name type="scientific">Vogesella aquatica</name>
    <dbReference type="NCBI Taxonomy" id="2984206"/>
    <lineage>
        <taxon>Bacteria</taxon>
        <taxon>Pseudomonadati</taxon>
        <taxon>Pseudomonadota</taxon>
        <taxon>Betaproteobacteria</taxon>
        <taxon>Neisseriales</taxon>
        <taxon>Chromobacteriaceae</taxon>
        <taxon>Vogesella</taxon>
    </lineage>
</organism>
<dbReference type="PROSITE" id="PS00194">
    <property type="entry name" value="THIOREDOXIN_1"/>
    <property type="match status" value="1"/>
</dbReference>
<keyword evidence="6" id="KW-0676">Redox-active center</keyword>
<sequence>MTSHDARHLVCPHCDAINRLPAARLNDQPNCGQCHQPLLHGKPVKLTVDNAERHLSRNDIPVVVDFWAPWCGPCQMMGPAFAQAAAAMPQLRFAKIDTQGETTLGQRFNIRSIPTLILFVNGQEVQRQAGAMDAANIQRWVTGALRQSQGTAR</sequence>
<dbReference type="PANTHER" id="PTHR45663:SF11">
    <property type="entry name" value="GEO12009P1"/>
    <property type="match status" value="1"/>
</dbReference>
<evidence type="ECO:0000256" key="4">
    <source>
        <dbReference type="ARBA" id="ARBA00022982"/>
    </source>
</evidence>
<dbReference type="SUPFAM" id="SSF52833">
    <property type="entry name" value="Thioredoxin-like"/>
    <property type="match status" value="1"/>
</dbReference>
<dbReference type="RefSeq" id="WP_272750657.1">
    <property type="nucleotide sequence ID" value="NZ_JAQQLF010000004.1"/>
</dbReference>
<keyword evidence="10" id="KW-1185">Reference proteome</keyword>
<keyword evidence="3" id="KW-0479">Metal-binding</keyword>
<evidence type="ECO:0000256" key="3">
    <source>
        <dbReference type="ARBA" id="ARBA00022723"/>
    </source>
</evidence>
<comment type="similarity">
    <text evidence="1">Belongs to the thioredoxin family.</text>
</comment>
<keyword evidence="2" id="KW-0813">Transport</keyword>